<keyword evidence="1" id="KW-0812">Transmembrane</keyword>
<dbReference type="Proteomes" id="UP000053780">
    <property type="component" value="Unassembled WGS sequence"/>
</dbReference>
<protein>
    <submittedName>
        <fullName evidence="2">Uncharacterized protein</fullName>
    </submittedName>
</protein>
<dbReference type="AlphaFoldDB" id="T0KZ42"/>
<evidence type="ECO:0000313" key="2">
    <source>
        <dbReference type="EMBL" id="EQB60537.1"/>
    </source>
</evidence>
<proteinExistence type="predicted"/>
<gene>
    <name evidence="2" type="ORF">NAPIS_ORF01911</name>
</gene>
<keyword evidence="1" id="KW-0472">Membrane</keyword>
<name>T0KZ42_9MICR</name>
<dbReference type="VEuPathDB" id="MicrosporidiaDB:NAPIS_ORF01911"/>
<organism evidence="2 3">
    <name type="scientific">Vairimorpha apis BRL 01</name>
    <dbReference type="NCBI Taxonomy" id="1037528"/>
    <lineage>
        <taxon>Eukaryota</taxon>
        <taxon>Fungi</taxon>
        <taxon>Fungi incertae sedis</taxon>
        <taxon>Microsporidia</taxon>
        <taxon>Nosematidae</taxon>
        <taxon>Vairimorpha</taxon>
    </lineage>
</organism>
<dbReference type="HOGENOM" id="CLU_1050074_0_0_1"/>
<evidence type="ECO:0000256" key="1">
    <source>
        <dbReference type="SAM" id="Phobius"/>
    </source>
</evidence>
<reference evidence="2 3" key="1">
    <citation type="journal article" date="2013" name="BMC Genomics">
        <title>Genome sequencing and comparative genomics of honey bee microsporidia, Nosema apis reveal novel insights into host-parasite interactions.</title>
        <authorList>
            <person name="Chen Yp."/>
            <person name="Pettis J.S."/>
            <person name="Zhao Y."/>
            <person name="Liu X."/>
            <person name="Tallon L.J."/>
            <person name="Sadzewicz L.D."/>
            <person name="Li R."/>
            <person name="Zheng H."/>
            <person name="Huang S."/>
            <person name="Zhang X."/>
            <person name="Hamilton M.C."/>
            <person name="Pernal S.F."/>
            <person name="Melathopoulos A.P."/>
            <person name="Yan X."/>
            <person name="Evans J.D."/>
        </authorList>
    </citation>
    <scope>NUCLEOTIDE SEQUENCE [LARGE SCALE GENOMIC DNA]</scope>
    <source>
        <strain evidence="2 3">BRL 01</strain>
    </source>
</reference>
<evidence type="ECO:0000313" key="3">
    <source>
        <dbReference type="Proteomes" id="UP000053780"/>
    </source>
</evidence>
<accession>T0KZ42</accession>
<feature type="transmembrane region" description="Helical" evidence="1">
    <location>
        <begin position="228"/>
        <end position="252"/>
    </location>
</feature>
<keyword evidence="3" id="KW-1185">Reference proteome</keyword>
<dbReference type="EMBL" id="KE647277">
    <property type="protein sequence ID" value="EQB60537.1"/>
    <property type="molecule type" value="Genomic_DNA"/>
</dbReference>
<sequence>MNNIFKLIFDLFMTKCANLTFDKNEFIVNKPIKSLQIRTKSDDNIVITDEYNPIQSNLIKHSTFSNLHENILFSKSEHDDNVIFELKTVSDNLDTIKEDSNKINTNSLKNLNLKCPKTKQNSGEEKSIELQNLKRDEFDVNSSKNATDNDNLFVNNSATNEFLNNETIINVNLIRSTEKNSIPDIIEQTSLLKDTNIKNIELNQSDLERLSDEVDNRTNFFWNKFKSIGNYCMCLCILFVSVSLIISIACYIQFDLKSMSRRGSM</sequence>
<keyword evidence="1" id="KW-1133">Transmembrane helix</keyword>